<reference evidence="1 4" key="1">
    <citation type="submission" date="2021-11" db="EMBL/GenBank/DDBJ databases">
        <title>Draft genome sequence of Capnocytophaga sp. strain KC07075 isolated from cat oral cavity.</title>
        <authorList>
            <person name="Suzuki M."/>
            <person name="Imaoka K."/>
            <person name="Kimura M."/>
            <person name="Morikawa S."/>
            <person name="Maeda K."/>
        </authorList>
    </citation>
    <scope>NUCLEOTIDE SEQUENCE</scope>
    <source>
        <strain evidence="1">KC07075</strain>
        <strain evidence="2 4">KC07079</strain>
    </source>
</reference>
<dbReference type="AlphaFoldDB" id="A0AAV5B0C1"/>
<evidence type="ECO:0000313" key="3">
    <source>
        <dbReference type="Proteomes" id="UP001207736"/>
    </source>
</evidence>
<organism evidence="1 3">
    <name type="scientific">Capnocytophaga catalasegens</name>
    <dbReference type="NCBI Taxonomy" id="1004260"/>
    <lineage>
        <taxon>Bacteria</taxon>
        <taxon>Pseudomonadati</taxon>
        <taxon>Bacteroidota</taxon>
        <taxon>Flavobacteriia</taxon>
        <taxon>Flavobacteriales</taxon>
        <taxon>Flavobacteriaceae</taxon>
        <taxon>Capnocytophaga</taxon>
    </lineage>
</organism>
<evidence type="ECO:0000313" key="1">
    <source>
        <dbReference type="EMBL" id="GJM51370.1"/>
    </source>
</evidence>
<keyword evidence="4" id="KW-1185">Reference proteome</keyword>
<dbReference type="EMBL" id="BQKA01000051">
    <property type="protein sequence ID" value="GJM51370.1"/>
    <property type="molecule type" value="Genomic_DNA"/>
</dbReference>
<dbReference type="Proteomes" id="UP001208692">
    <property type="component" value="Unassembled WGS sequence"/>
</dbReference>
<sequence>MAKPAPYRLRAEDQIDTTVIYIQKYKILEEDRISFYRFFGNGRVSSGFLEGDSLEYNKPERTVAGYYRMRNPTEFEMQEFLAYSTTHAKYSYSRGVVKGDTLFMYFDPPRNKPITELRKDKEYSFYVKRKVDTLIGKPDW</sequence>
<evidence type="ECO:0000313" key="2">
    <source>
        <dbReference type="EMBL" id="GJM54183.1"/>
    </source>
</evidence>
<evidence type="ECO:0000313" key="4">
    <source>
        <dbReference type="Proteomes" id="UP001208692"/>
    </source>
</evidence>
<proteinExistence type="predicted"/>
<dbReference type="EMBL" id="BQKB01000065">
    <property type="protein sequence ID" value="GJM54183.1"/>
    <property type="molecule type" value="Genomic_DNA"/>
</dbReference>
<dbReference type="Proteomes" id="UP001207736">
    <property type="component" value="Unassembled WGS sequence"/>
</dbReference>
<accession>A0AAV5B0C1</accession>
<gene>
    <name evidence="1" type="ORF">RCZ15_23430</name>
    <name evidence="2" type="ORF">RCZ16_24990</name>
</gene>
<protein>
    <submittedName>
        <fullName evidence="1">Uncharacterized protein</fullName>
    </submittedName>
</protein>
<name>A0AAV5B0C1_9FLAO</name>
<comment type="caution">
    <text evidence="1">The sequence shown here is derived from an EMBL/GenBank/DDBJ whole genome shotgun (WGS) entry which is preliminary data.</text>
</comment>